<evidence type="ECO:0000256" key="4">
    <source>
        <dbReference type="ARBA" id="ARBA00022807"/>
    </source>
</evidence>
<evidence type="ECO:0000313" key="8">
    <source>
        <dbReference type="Proteomes" id="UP000677913"/>
    </source>
</evidence>
<dbReference type="SUPFAM" id="SSF54001">
    <property type="entry name" value="Cysteine proteinases"/>
    <property type="match status" value="1"/>
</dbReference>
<evidence type="ECO:0000256" key="1">
    <source>
        <dbReference type="ARBA" id="ARBA00007074"/>
    </source>
</evidence>
<feature type="domain" description="NlpC/P60" evidence="6">
    <location>
        <begin position="393"/>
        <end position="553"/>
    </location>
</feature>
<evidence type="ECO:0000256" key="3">
    <source>
        <dbReference type="ARBA" id="ARBA00022801"/>
    </source>
</evidence>
<accession>A0A8J7WU95</accession>
<dbReference type="GO" id="GO:0008234">
    <property type="term" value="F:cysteine-type peptidase activity"/>
    <property type="evidence" value="ECO:0007669"/>
    <property type="project" value="UniProtKB-KW"/>
</dbReference>
<dbReference type="PROSITE" id="PS51935">
    <property type="entry name" value="NLPC_P60"/>
    <property type="match status" value="1"/>
</dbReference>
<feature type="signal peptide" evidence="5">
    <location>
        <begin position="1"/>
        <end position="37"/>
    </location>
</feature>
<protein>
    <submittedName>
        <fullName evidence="7">C40 family peptidase</fullName>
    </submittedName>
</protein>
<dbReference type="Gene3D" id="3.90.1720.10">
    <property type="entry name" value="endopeptidase domain like (from Nostoc punctiforme)"/>
    <property type="match status" value="1"/>
</dbReference>
<comment type="caution">
    <text evidence="7">The sequence shown here is derived from an EMBL/GenBank/DDBJ whole genome shotgun (WGS) entry which is preliminary data.</text>
</comment>
<dbReference type="Proteomes" id="UP000677913">
    <property type="component" value="Unassembled WGS sequence"/>
</dbReference>
<keyword evidence="4" id="KW-0788">Thiol protease</keyword>
<organism evidence="7 8">
    <name type="scientific">Actinocrinis puniceicyclus</name>
    <dbReference type="NCBI Taxonomy" id="977794"/>
    <lineage>
        <taxon>Bacteria</taxon>
        <taxon>Bacillati</taxon>
        <taxon>Actinomycetota</taxon>
        <taxon>Actinomycetes</taxon>
        <taxon>Catenulisporales</taxon>
        <taxon>Actinospicaceae</taxon>
        <taxon>Actinocrinis</taxon>
    </lineage>
</organism>
<dbReference type="PANTHER" id="PTHR47359">
    <property type="entry name" value="PEPTIDOGLYCAN DL-ENDOPEPTIDASE CWLO"/>
    <property type="match status" value="1"/>
</dbReference>
<keyword evidence="5" id="KW-0732">Signal</keyword>
<evidence type="ECO:0000256" key="5">
    <source>
        <dbReference type="SAM" id="SignalP"/>
    </source>
</evidence>
<evidence type="ECO:0000256" key="2">
    <source>
        <dbReference type="ARBA" id="ARBA00022670"/>
    </source>
</evidence>
<dbReference type="EMBL" id="JAGSXH010000133">
    <property type="protein sequence ID" value="MBS2966254.1"/>
    <property type="molecule type" value="Genomic_DNA"/>
</dbReference>
<gene>
    <name evidence="7" type="ORF">KGA66_24630</name>
</gene>
<keyword evidence="3" id="KW-0378">Hydrolase</keyword>
<dbReference type="PANTHER" id="PTHR47359:SF3">
    <property type="entry name" value="NLP_P60 DOMAIN-CONTAINING PROTEIN-RELATED"/>
    <property type="match status" value="1"/>
</dbReference>
<reference evidence="7" key="1">
    <citation type="submission" date="2021-04" db="EMBL/GenBank/DDBJ databases">
        <title>Genome based classification of Actinospica acidithermotolerans sp. nov., an actinobacterium isolated from an Indonesian hot spring.</title>
        <authorList>
            <person name="Kusuma A.B."/>
            <person name="Putra K.E."/>
            <person name="Nafisah S."/>
            <person name="Loh J."/>
            <person name="Nouioui I."/>
            <person name="Goodfellow M."/>
        </authorList>
    </citation>
    <scope>NUCLEOTIDE SEQUENCE</scope>
    <source>
        <strain evidence="7">DSM 45618</strain>
    </source>
</reference>
<proteinExistence type="inferred from homology"/>
<dbReference type="InterPro" id="IPR051794">
    <property type="entry name" value="PG_Endopeptidase_C40"/>
</dbReference>
<dbReference type="RefSeq" id="WP_211471149.1">
    <property type="nucleotide sequence ID" value="NZ_JAGSXH010000133.1"/>
</dbReference>
<name>A0A8J7WU95_9ACTN</name>
<keyword evidence="2" id="KW-0645">Protease</keyword>
<evidence type="ECO:0000259" key="6">
    <source>
        <dbReference type="PROSITE" id="PS51935"/>
    </source>
</evidence>
<keyword evidence="8" id="KW-1185">Reference proteome</keyword>
<evidence type="ECO:0000313" key="7">
    <source>
        <dbReference type="EMBL" id="MBS2966254.1"/>
    </source>
</evidence>
<dbReference type="GO" id="GO:0006508">
    <property type="term" value="P:proteolysis"/>
    <property type="evidence" value="ECO:0007669"/>
    <property type="project" value="UniProtKB-KW"/>
</dbReference>
<dbReference type="Pfam" id="PF00877">
    <property type="entry name" value="NLPC_P60"/>
    <property type="match status" value="1"/>
</dbReference>
<sequence length="553" mass="56350">MKRIVSTLRRFGSLAAFLAVLALVAGNLAMSAAPAAASDGCTAGTNAAGAHVYYCGVWVPSGGVPVYAGTSTGSAVIDHLYTGGTANWFYCHTAGGTASASGYSSSDWARTVGDSHGASGYVPAVYFSGVENYWLGLPSCGGPSSPPGSTCTSGSNHAGQSVYYCPVWVPSGGIPVYSSTSTSSSIVDHLYTGGSANWFYCQLGGSTANVSGYSSSNWAKTIGDSHGATGYVPAVYFTGAQNYWPGVIACSGGTAPPPQDAACTHSTNSSGQSVYYCPVWVPSGGVPIYSSTSTSSSIVDHLYTGGSANWFYCQVGGSTANVSGYSSSNWAKTIGDSSGATGYVPAVYFTGAQNYWPGLSSCGSGSTPPPPPPVGGGGSTSGSACGYSFSGIQAHTLSMMQWACAQTNYIYAWDGGHASTPGPTYGVCSPANGAPNDCNVIGFDCSGLVRYAYYKATGSDALDGYTWDQWRQALSLHPAAVISGAAAGASSDIANAESQLRPGDVVFYGTNANEHVAIYLGGGRQINAYESGYHIGVTGVDTGLVFWGAVRLW</sequence>
<comment type="similarity">
    <text evidence="1">Belongs to the peptidase C40 family.</text>
</comment>
<dbReference type="InterPro" id="IPR038765">
    <property type="entry name" value="Papain-like_cys_pep_sf"/>
</dbReference>
<dbReference type="InterPro" id="IPR000064">
    <property type="entry name" value="NLP_P60_dom"/>
</dbReference>
<feature type="chain" id="PRO_5035302622" evidence="5">
    <location>
        <begin position="38"/>
        <end position="553"/>
    </location>
</feature>
<dbReference type="AlphaFoldDB" id="A0A8J7WU95"/>